<protein>
    <recommendedName>
        <fullName evidence="7">Flavohemoglobin expression-modulating QEGLA motif protein</fullName>
    </recommendedName>
</protein>
<dbReference type="GO" id="GO:0008237">
    <property type="term" value="F:metallopeptidase activity"/>
    <property type="evidence" value="ECO:0007669"/>
    <property type="project" value="UniProtKB-KW"/>
</dbReference>
<evidence type="ECO:0008006" key="7">
    <source>
        <dbReference type="Google" id="ProtNLM"/>
    </source>
</evidence>
<sequence>MNVPTTPGLAGFKSIAAAVARRLAKNRRVRRNLPGEGRLRIDRQLPFLCVYRSPAGDDVGTRELVTSEAAYLYASGERRYHDGVEKLCQQVSDTLREHFGTFLLIELWSQPDAAVDATSPDFEIVGSELSSLPATVDGFRSALEEITIEDRSATVAVREVDTVVPPGRLPLNLSCESATSAGCVTIGIAVRPMYRSPESGELYPMVLQALRSQLAWALRKAISRFSGATVAGAVSHYHTLGPTALVKAVRRVDQQLSEVSEAFDFLLQVTPTNADQAWQDFKTSGFASEPMFVYRPLPYRISLLKRQLFEIEIERIEDPTLAHLFWEKQDEVDCELTALRHLDTPNFLHSSRQLYGDADEDLQDLAKSILQRAADRTAPSSPEPSIKATDAVPAETLLRQARDEIDYYHQRLSEFNATVEICDHIASGIMVSQDRLLIANSVRLPPSRVEPLLHHEIGTHLLTYFNGRIQPFRQLYAGLAGYEELQEGLAVLAEYLTGGLTAGRLCGLAGRVLAAASMTAGASFCETFALLHQSHSLPARKSFVTTLRAYRGGGMTKDVIYLRGLRDLLAYLARGHDLEPLYAGKFGLQHLPYVQEMRRRGIVRAPGVLPRFWNHPGARERLEACRRLSVVELLEQ</sequence>
<evidence type="ECO:0000313" key="5">
    <source>
        <dbReference type="EMBL" id="QEG42012.1"/>
    </source>
</evidence>
<evidence type="ECO:0000256" key="1">
    <source>
        <dbReference type="ARBA" id="ARBA00001947"/>
    </source>
</evidence>
<proteinExistence type="predicted"/>
<evidence type="ECO:0000256" key="4">
    <source>
        <dbReference type="ARBA" id="ARBA00023049"/>
    </source>
</evidence>
<evidence type="ECO:0000313" key="6">
    <source>
        <dbReference type="Proteomes" id="UP000325286"/>
    </source>
</evidence>
<dbReference type="Pfam" id="PF08014">
    <property type="entry name" value="MATCAP"/>
    <property type="match status" value="1"/>
</dbReference>
<reference evidence="5 6" key="1">
    <citation type="submission" date="2019-08" db="EMBL/GenBank/DDBJ databases">
        <title>Deep-cultivation of Planctomycetes and their phenomic and genomic characterization uncovers novel biology.</title>
        <authorList>
            <person name="Wiegand S."/>
            <person name="Jogler M."/>
            <person name="Boedeker C."/>
            <person name="Pinto D."/>
            <person name="Vollmers J."/>
            <person name="Rivas-Marin E."/>
            <person name="Kohn T."/>
            <person name="Peeters S.H."/>
            <person name="Heuer A."/>
            <person name="Rast P."/>
            <person name="Oberbeckmann S."/>
            <person name="Bunk B."/>
            <person name="Jeske O."/>
            <person name="Meyerdierks A."/>
            <person name="Storesund J.E."/>
            <person name="Kallscheuer N."/>
            <person name="Luecker S."/>
            <person name="Lage O.M."/>
            <person name="Pohl T."/>
            <person name="Merkel B.J."/>
            <person name="Hornburger P."/>
            <person name="Mueller R.-W."/>
            <person name="Bruemmer F."/>
            <person name="Labrenz M."/>
            <person name="Spormann A.M."/>
            <person name="Op den Camp H."/>
            <person name="Overmann J."/>
            <person name="Amann R."/>
            <person name="Jetten M.S.M."/>
            <person name="Mascher T."/>
            <person name="Medema M.H."/>
            <person name="Devos D.P."/>
            <person name="Kaster A.-K."/>
            <person name="Ovreas L."/>
            <person name="Rohde M."/>
            <person name="Galperin M.Y."/>
            <person name="Jogler C."/>
        </authorList>
    </citation>
    <scope>NUCLEOTIDE SEQUENCE [LARGE SCALE GENOMIC DNA]</scope>
    <source>
        <strain evidence="5 6">UC8</strain>
    </source>
</reference>
<dbReference type="RefSeq" id="WP_068141490.1">
    <property type="nucleotide sequence ID" value="NZ_CP042914.1"/>
</dbReference>
<dbReference type="PANTHER" id="PTHR31817">
    <property type="match status" value="1"/>
</dbReference>
<gene>
    <name evidence="5" type="ORF">UC8_40410</name>
</gene>
<dbReference type="GO" id="GO:0080164">
    <property type="term" value="P:regulation of nitric oxide metabolic process"/>
    <property type="evidence" value="ECO:0007669"/>
    <property type="project" value="TreeGrafter"/>
</dbReference>
<evidence type="ECO:0000256" key="3">
    <source>
        <dbReference type="ARBA" id="ARBA00022801"/>
    </source>
</evidence>
<dbReference type="OrthoDB" id="9785840at2"/>
<name>A0A5B9QVM5_9BACT</name>
<dbReference type="SMART" id="SM01154">
    <property type="entry name" value="DUF1704"/>
    <property type="match status" value="1"/>
</dbReference>
<dbReference type="GO" id="GO:0006508">
    <property type="term" value="P:proteolysis"/>
    <property type="evidence" value="ECO:0007669"/>
    <property type="project" value="UniProtKB-KW"/>
</dbReference>
<keyword evidence="6" id="KW-1185">Reference proteome</keyword>
<dbReference type="Proteomes" id="UP000325286">
    <property type="component" value="Chromosome"/>
</dbReference>
<evidence type="ECO:0000256" key="2">
    <source>
        <dbReference type="ARBA" id="ARBA00022670"/>
    </source>
</evidence>
<organism evidence="5 6">
    <name type="scientific">Roseimaritima ulvae</name>
    <dbReference type="NCBI Taxonomy" id="980254"/>
    <lineage>
        <taxon>Bacteria</taxon>
        <taxon>Pseudomonadati</taxon>
        <taxon>Planctomycetota</taxon>
        <taxon>Planctomycetia</taxon>
        <taxon>Pirellulales</taxon>
        <taxon>Pirellulaceae</taxon>
        <taxon>Roseimaritima</taxon>
    </lineage>
</organism>
<accession>A0A5B9QVM5</accession>
<dbReference type="InterPro" id="IPR012548">
    <property type="entry name" value="MATCAP"/>
</dbReference>
<keyword evidence="3" id="KW-0378">Hydrolase</keyword>
<dbReference type="KEGG" id="rul:UC8_40410"/>
<dbReference type="PANTHER" id="PTHR31817:SF0">
    <property type="entry name" value="CHROMOSOME UNDETERMINED SCAFFOLD_67, WHOLE GENOME SHOTGUN SEQUENCE"/>
    <property type="match status" value="1"/>
</dbReference>
<comment type="cofactor">
    <cofactor evidence="1">
        <name>Zn(2+)</name>
        <dbReference type="ChEBI" id="CHEBI:29105"/>
    </cofactor>
</comment>
<dbReference type="AlphaFoldDB" id="A0A5B9QVM5"/>
<keyword evidence="2" id="KW-0645">Protease</keyword>
<keyword evidence="4" id="KW-0482">Metalloprotease</keyword>
<dbReference type="EMBL" id="CP042914">
    <property type="protein sequence ID" value="QEG42012.1"/>
    <property type="molecule type" value="Genomic_DNA"/>
</dbReference>